<protein>
    <submittedName>
        <fullName evidence="1">Uncharacterized protein</fullName>
    </submittedName>
</protein>
<dbReference type="RefSeq" id="WP_382409521.1">
    <property type="nucleotide sequence ID" value="NZ_JBHSGU010000005.1"/>
</dbReference>
<dbReference type="Proteomes" id="UP001595897">
    <property type="component" value="Unassembled WGS sequence"/>
</dbReference>
<accession>A0ABV9M0U5</accession>
<sequence length="42" mass="4845">MKTLNQHQVSAVSGSSAMQSYIDFERWYTEILIALIQGERRS</sequence>
<evidence type="ECO:0000313" key="2">
    <source>
        <dbReference type="Proteomes" id="UP001595897"/>
    </source>
</evidence>
<name>A0ABV9M0U5_9ALTE</name>
<evidence type="ECO:0000313" key="1">
    <source>
        <dbReference type="EMBL" id="MFC4701258.1"/>
    </source>
</evidence>
<dbReference type="EMBL" id="JBHSGU010000005">
    <property type="protein sequence ID" value="MFC4701258.1"/>
    <property type="molecule type" value="Genomic_DNA"/>
</dbReference>
<keyword evidence="2" id="KW-1185">Reference proteome</keyword>
<comment type="caution">
    <text evidence="1">The sequence shown here is derived from an EMBL/GenBank/DDBJ whole genome shotgun (WGS) entry which is preliminary data.</text>
</comment>
<organism evidence="1 2">
    <name type="scientific">Glaciecola siphonariae</name>
    <dbReference type="NCBI Taxonomy" id="521012"/>
    <lineage>
        <taxon>Bacteria</taxon>
        <taxon>Pseudomonadati</taxon>
        <taxon>Pseudomonadota</taxon>
        <taxon>Gammaproteobacteria</taxon>
        <taxon>Alteromonadales</taxon>
        <taxon>Alteromonadaceae</taxon>
        <taxon>Glaciecola</taxon>
    </lineage>
</organism>
<reference evidence="2" key="1">
    <citation type="journal article" date="2019" name="Int. J. Syst. Evol. Microbiol.">
        <title>The Global Catalogue of Microorganisms (GCM) 10K type strain sequencing project: providing services to taxonomists for standard genome sequencing and annotation.</title>
        <authorList>
            <consortium name="The Broad Institute Genomics Platform"/>
            <consortium name="The Broad Institute Genome Sequencing Center for Infectious Disease"/>
            <person name="Wu L."/>
            <person name="Ma J."/>
        </authorList>
    </citation>
    <scope>NUCLEOTIDE SEQUENCE [LARGE SCALE GENOMIC DNA]</scope>
    <source>
        <strain evidence="2">KACC 12507</strain>
    </source>
</reference>
<gene>
    <name evidence="1" type="ORF">ACFO4O_13880</name>
</gene>
<proteinExistence type="predicted"/>